<feature type="binding site" evidence="7">
    <location>
        <position position="139"/>
    </location>
    <ligand>
        <name>substrate</name>
    </ligand>
</feature>
<sequence>MKHKLALVNGRIFTEYEIYEQHALLIDSDLIAGIVPEADVPEGFELMDVKGANISPGLIDLQIYGTGEDLFSAELTVDSIHRIEQNLLKQGCTSFVLTLATNTLELFNQAIEVFEEAKPKVALGLHLEGPFLNAAKRGAHPAELIQKASLELLGSVVEGKEDVVKMMTIAPELTEQECIDYLNEKGVLVTAGHSAATYKEATHAFDHGVPAVTHLWNAMSPLHHRDVGLPGAAFNHDAVCASIIVDGIHSDFETVKISKELMGERLFLITDAVAKCDKGIYQHVFNEDHYTMPDGTLSGSALTMLKAVENCVEKVGISLEESLRMATLYPARLFGRHDLGNLNSGSIANVLVFDQDFQVQQVVFQGKRII</sequence>
<dbReference type="PANTHER" id="PTHR11113:SF14">
    <property type="entry name" value="N-ACETYLGLUCOSAMINE-6-PHOSPHATE DEACETYLASE"/>
    <property type="match status" value="1"/>
</dbReference>
<evidence type="ECO:0000256" key="2">
    <source>
        <dbReference type="ARBA" id="ARBA00022723"/>
    </source>
</evidence>
<name>A0AAJ4X9G4_9SPHI</name>
<accession>A0AAJ4X9G4</accession>
<dbReference type="Gene3D" id="3.20.20.140">
    <property type="entry name" value="Metal-dependent hydrolases"/>
    <property type="match status" value="1"/>
</dbReference>
<feature type="binding site" evidence="7">
    <location>
        <begin position="217"/>
        <end position="218"/>
    </location>
    <ligand>
        <name>substrate</name>
    </ligand>
</feature>
<feature type="binding site" evidence="7">
    <location>
        <position position="249"/>
    </location>
    <ligand>
        <name>substrate</name>
    </ligand>
</feature>
<keyword evidence="3 5" id="KW-0378">Hydrolase</keyword>
<evidence type="ECO:0000259" key="9">
    <source>
        <dbReference type="Pfam" id="PF01979"/>
    </source>
</evidence>
<dbReference type="RefSeq" id="WP_093101231.1">
    <property type="nucleotide sequence ID" value="NZ_FNGK01000011.1"/>
</dbReference>
<evidence type="ECO:0000313" key="10">
    <source>
        <dbReference type="EMBL" id="SNV38746.1"/>
    </source>
</evidence>
<dbReference type="SUPFAM" id="SSF51338">
    <property type="entry name" value="Composite domain of metallo-dependent hydrolases"/>
    <property type="match status" value="1"/>
</dbReference>
<dbReference type="NCBIfam" id="TIGR00221">
    <property type="entry name" value="nagA"/>
    <property type="match status" value="1"/>
</dbReference>
<dbReference type="Proteomes" id="UP000215355">
    <property type="component" value="Chromosome 1"/>
</dbReference>
<comment type="cofactor">
    <cofactor evidence="8">
        <name>a divalent metal cation</name>
        <dbReference type="ChEBI" id="CHEBI:60240"/>
    </cofactor>
    <text evidence="8">Binds 1 divalent metal cation per subunit.</text>
</comment>
<dbReference type="PIRSF" id="PIRSF038994">
    <property type="entry name" value="NagA"/>
    <property type="match status" value="1"/>
</dbReference>
<proteinExistence type="inferred from homology"/>
<evidence type="ECO:0000256" key="5">
    <source>
        <dbReference type="PIRNR" id="PIRNR038994"/>
    </source>
</evidence>
<dbReference type="GO" id="GO:0046872">
    <property type="term" value="F:metal ion binding"/>
    <property type="evidence" value="ECO:0007669"/>
    <property type="project" value="UniProtKB-KW"/>
</dbReference>
<evidence type="ECO:0000256" key="1">
    <source>
        <dbReference type="ARBA" id="ARBA00010716"/>
    </source>
</evidence>
<evidence type="ECO:0000256" key="6">
    <source>
        <dbReference type="PIRSR" id="PIRSR038994-1"/>
    </source>
</evidence>
<evidence type="ECO:0000256" key="7">
    <source>
        <dbReference type="PIRSR" id="PIRSR038994-2"/>
    </source>
</evidence>
<dbReference type="EMBL" id="LT906468">
    <property type="protein sequence ID" value="SNV38746.1"/>
    <property type="molecule type" value="Genomic_DNA"/>
</dbReference>
<dbReference type="PANTHER" id="PTHR11113">
    <property type="entry name" value="N-ACETYLGLUCOSAMINE-6-PHOSPHATE DEACETYLASE"/>
    <property type="match status" value="1"/>
</dbReference>
<dbReference type="InterPro" id="IPR003764">
    <property type="entry name" value="GlcNAc_6-P_deAcase"/>
</dbReference>
<organism evidence="10 11">
    <name type="scientific">Sphingobacterium mizutaii</name>
    <dbReference type="NCBI Taxonomy" id="1010"/>
    <lineage>
        <taxon>Bacteria</taxon>
        <taxon>Pseudomonadati</taxon>
        <taxon>Bacteroidota</taxon>
        <taxon>Sphingobacteriia</taxon>
        <taxon>Sphingobacteriales</taxon>
        <taxon>Sphingobacteriaceae</taxon>
        <taxon>Sphingobacterium</taxon>
    </lineage>
</organism>
<feature type="binding site" evidence="8">
    <location>
        <position position="193"/>
    </location>
    <ligand>
        <name>Zn(2+)</name>
        <dbReference type="ChEBI" id="CHEBI:29105"/>
    </ligand>
</feature>
<dbReference type="InterPro" id="IPR032466">
    <property type="entry name" value="Metal_Hydrolase"/>
</dbReference>
<dbReference type="AlphaFoldDB" id="A0AAJ4X9G4"/>
<dbReference type="GO" id="GO:0008448">
    <property type="term" value="F:N-acetylglucosamine-6-phosphate deacetylase activity"/>
    <property type="evidence" value="ECO:0007669"/>
    <property type="project" value="UniProtKB-EC"/>
</dbReference>
<dbReference type="SUPFAM" id="SSF51556">
    <property type="entry name" value="Metallo-dependent hydrolases"/>
    <property type="match status" value="1"/>
</dbReference>
<keyword evidence="4 5" id="KW-0119">Carbohydrate metabolism</keyword>
<feature type="binding site" evidence="8">
    <location>
        <position position="214"/>
    </location>
    <ligand>
        <name>Zn(2+)</name>
        <dbReference type="ChEBI" id="CHEBI:29105"/>
    </ligand>
</feature>
<evidence type="ECO:0000256" key="8">
    <source>
        <dbReference type="PIRSR" id="PIRSR038994-3"/>
    </source>
</evidence>
<dbReference type="Gene3D" id="2.30.40.10">
    <property type="entry name" value="Urease, subunit C, domain 1"/>
    <property type="match status" value="1"/>
</dbReference>
<keyword evidence="2 8" id="KW-0479">Metal-binding</keyword>
<protein>
    <submittedName>
        <fullName evidence="10">N-acetylglucosamine-6-phosphate deacetylase</fullName>
        <ecNumber evidence="10">3.5.1.25</ecNumber>
    </submittedName>
</protein>
<dbReference type="InterPro" id="IPR011059">
    <property type="entry name" value="Metal-dep_hydrolase_composite"/>
</dbReference>
<dbReference type="Pfam" id="PF01979">
    <property type="entry name" value="Amidohydro_1"/>
    <property type="match status" value="1"/>
</dbReference>
<dbReference type="GO" id="GO:0006046">
    <property type="term" value="P:N-acetylglucosamine catabolic process"/>
    <property type="evidence" value="ECO:0007669"/>
    <property type="project" value="TreeGrafter"/>
</dbReference>
<dbReference type="EC" id="3.5.1.25" evidence="10"/>
<evidence type="ECO:0000313" key="11">
    <source>
        <dbReference type="Proteomes" id="UP000215355"/>
    </source>
</evidence>
<reference evidence="10 11" key="1">
    <citation type="submission" date="2017-06" db="EMBL/GenBank/DDBJ databases">
        <authorList>
            <consortium name="Pathogen Informatics"/>
        </authorList>
    </citation>
    <scope>NUCLEOTIDE SEQUENCE [LARGE SCALE GENOMIC DNA]</scope>
    <source>
        <strain evidence="10 11">NCTC12149</strain>
    </source>
</reference>
<evidence type="ECO:0000256" key="4">
    <source>
        <dbReference type="ARBA" id="ARBA00023277"/>
    </source>
</evidence>
<comment type="similarity">
    <text evidence="1 5">Belongs to the metallo-dependent hydrolases superfamily. NagA family.</text>
</comment>
<dbReference type="InterPro" id="IPR006680">
    <property type="entry name" value="Amidohydro-rel"/>
</dbReference>
<evidence type="ECO:0000256" key="3">
    <source>
        <dbReference type="ARBA" id="ARBA00022801"/>
    </source>
</evidence>
<feature type="binding site" evidence="8">
    <location>
        <position position="128"/>
    </location>
    <ligand>
        <name>Zn(2+)</name>
        <dbReference type="ChEBI" id="CHEBI:29105"/>
    </ligand>
</feature>
<gene>
    <name evidence="10" type="primary">nagA_1</name>
    <name evidence="10" type="ORF">SAMEA4412673_00375</name>
</gene>
<feature type="active site" description="Proton donor/acceptor" evidence="6">
    <location>
        <position position="271"/>
    </location>
</feature>
<dbReference type="KEGG" id="smiz:4412673_00375"/>
<feature type="binding site" evidence="7">
    <location>
        <begin position="297"/>
        <end position="299"/>
    </location>
    <ligand>
        <name>substrate</name>
    </ligand>
</feature>
<feature type="binding site" evidence="7">
    <location>
        <position position="225"/>
    </location>
    <ligand>
        <name>substrate</name>
    </ligand>
</feature>
<feature type="domain" description="Amidohydrolase-related" evidence="9">
    <location>
        <begin position="54"/>
        <end position="368"/>
    </location>
</feature>